<evidence type="ECO:0000313" key="1">
    <source>
        <dbReference type="EMBL" id="EMI54518.1"/>
    </source>
</evidence>
<comment type="caution">
    <text evidence="1">The sequence shown here is derived from an EMBL/GenBank/DDBJ whole genome shotgun (WGS) entry which is preliminary data.</text>
</comment>
<keyword evidence="2" id="KW-1185">Reference proteome</keyword>
<dbReference type="EMBL" id="ANOH01000274">
    <property type="protein sequence ID" value="EMI54518.1"/>
    <property type="molecule type" value="Genomic_DNA"/>
</dbReference>
<protein>
    <submittedName>
        <fullName evidence="1">Putative secreted protein</fullName>
    </submittedName>
</protein>
<evidence type="ECO:0000313" key="2">
    <source>
        <dbReference type="Proteomes" id="UP000011885"/>
    </source>
</evidence>
<organism evidence="1 2">
    <name type="scientific">Rhodopirellula sallentina SM41</name>
    <dbReference type="NCBI Taxonomy" id="1263870"/>
    <lineage>
        <taxon>Bacteria</taxon>
        <taxon>Pseudomonadati</taxon>
        <taxon>Planctomycetota</taxon>
        <taxon>Planctomycetia</taxon>
        <taxon>Pirellulales</taxon>
        <taxon>Pirellulaceae</taxon>
        <taxon>Rhodopirellula</taxon>
    </lineage>
</organism>
<proteinExistence type="predicted"/>
<name>M5UEU1_9BACT</name>
<dbReference type="PATRIC" id="fig|1263870.3.peg.4225"/>
<dbReference type="AlphaFoldDB" id="M5UEU1"/>
<reference evidence="1 2" key="1">
    <citation type="journal article" date="2013" name="Mar. Genomics">
        <title>Expression of sulfatases in Rhodopirellula baltica and the diversity of sulfatases in the genus Rhodopirellula.</title>
        <authorList>
            <person name="Wegner C.E."/>
            <person name="Richter-Heitmann T."/>
            <person name="Klindworth A."/>
            <person name="Klockow C."/>
            <person name="Richter M."/>
            <person name="Achstetter T."/>
            <person name="Glockner F.O."/>
            <person name="Harder J."/>
        </authorList>
    </citation>
    <scope>NUCLEOTIDE SEQUENCE [LARGE SCALE GENOMIC DNA]</scope>
    <source>
        <strain evidence="1 2">SM41</strain>
    </source>
</reference>
<accession>M5UEU1</accession>
<gene>
    <name evidence="1" type="ORF">RSSM_03989</name>
</gene>
<dbReference type="Proteomes" id="UP000011885">
    <property type="component" value="Unassembled WGS sequence"/>
</dbReference>
<sequence>MVLHRCKTAFRFSSNMHPSSQSTRLSAWTFASLWGALAALLCVPVAGQNVGFGPPALATASVNAASGQPYGIATIEIPLRNPVLGDGPPPLSLVESPAPTFFPVSKNIQSRAARLPSETPLPRLGRGRLLNRVGNLIREIAGGEESRVQTVARRITFLFEGDQPFSVQLVDRNGAVGTFQIRPSNDTNLQRTLVSAWWADFTANAKSQIDATDTPPWVQTYLVGMLSGRFGLPLPDWYGRSDDEEENDDPLLMTLSWIGGAAKVSDRVFASAAAGRDLDAVQASTTTDVAAIPLPAPIAWQPTIQPLDPSAPEPEIEPLAEHVPPECFYIRYGKFENYLWFQDLTDEYGGDISRMVTLSGLSNDGSERLTKQLGIQMTAMGRMLGPSIITDQAIIGRDLYMQDGAAMGVVFEPTNAFLLRSSLNNDRTTLANSSDQITLKNVQLENGEGTLMRSTDNSVRSYMVEHDGYICITNCKMIAERFLEVGRTGESLGKTDAFRFARTLHPLSLDDTIFAYFSPEMLQGLLSPQYLIELRRRMQSEADIALVHLARAAAASHSSAVSDNNPPLRDIEPLVAAGYLPVGFGERPDGTGVFTIGDRVLDTRRGARGTFLPIPDSPVESVTATEAQWFAEIADAYSQQFRSFDPIFVGVKRELIEPLANPDGSPGESGTELRERLIVHAEVAPWQPESYGWWAEQLGPPTPVSIRFAPDDIVALQAHVTNDTLGPPTHLFAGIKDSHPPQPEAFDGILGSYQALKTLPGYLGAWPFPGTLDRLPLGLGRGQPVGPNMSRLLGGIYRYTGGEFSILSFQPDLLAQTVPLLAAEEVSDSAQLRAHIGNLKGSQLEGWVNEFLYQRASATSAAGAEFLATLSSQLGNAPEKRTPEDVLEQAKLILGGDVQCALGGTYRPLPALAGSTGKTHWVSTAWGDGNLAPPTLPPAEYQAPIMQWFRGADATVTQYENRLVADAVIEIARVRPNPSDGL</sequence>